<evidence type="ECO:0000313" key="1">
    <source>
        <dbReference type="EMBL" id="CAD7229684.1"/>
    </source>
</evidence>
<protein>
    <submittedName>
        <fullName evidence="1">Uncharacterized protein</fullName>
    </submittedName>
</protein>
<gene>
    <name evidence="1" type="ORF">CTOB1V02_LOCUS7552</name>
</gene>
<reference evidence="1" key="1">
    <citation type="submission" date="2020-11" db="EMBL/GenBank/DDBJ databases">
        <authorList>
            <person name="Tran Van P."/>
        </authorList>
    </citation>
    <scope>NUCLEOTIDE SEQUENCE</scope>
</reference>
<dbReference type="AlphaFoldDB" id="A0A7R8WII2"/>
<sequence>MRLHDGLNIILGISLLLPTTVVVETNLCEDLIRKFPHYKFEIESLDLSAFIEDIIIEVLENKLLDLMLSNGGKLNFLPTSMTFLNSLETEVSNTTLEGINNFWFSNEETKIGDVVDDGMPFKTVMGFEHLRTSYNFDLHFFNICIVQSRVYMSFEFMDLMFEQRSHPNNMQAHLGSSLPKIMLGIALLSSVNEADIFENLVSVLPSIGLNFLGSKFPGFMRSMILDVLEDKIYEAVKKTGGKVDLRDTSETFLYCIEAKLTNATLEGLDSFWFSKGTMLAEVLNNGMSFKSIVGFENLLASYNFDLKLFDISILQRRIHMNIEFVDAVVEVELGKLPDLFSALEDAMINGKLQQSVFESSAPKLKSVRESIS</sequence>
<accession>A0A7R8WII2</accession>
<dbReference type="EMBL" id="OB662222">
    <property type="protein sequence ID" value="CAD7229684.1"/>
    <property type="molecule type" value="Genomic_DNA"/>
</dbReference>
<proteinExistence type="predicted"/>
<organism evidence="1">
    <name type="scientific">Cyprideis torosa</name>
    <dbReference type="NCBI Taxonomy" id="163714"/>
    <lineage>
        <taxon>Eukaryota</taxon>
        <taxon>Metazoa</taxon>
        <taxon>Ecdysozoa</taxon>
        <taxon>Arthropoda</taxon>
        <taxon>Crustacea</taxon>
        <taxon>Oligostraca</taxon>
        <taxon>Ostracoda</taxon>
        <taxon>Podocopa</taxon>
        <taxon>Podocopida</taxon>
        <taxon>Cytherocopina</taxon>
        <taxon>Cytheroidea</taxon>
        <taxon>Cytherideidae</taxon>
        <taxon>Cyprideis</taxon>
    </lineage>
</organism>
<name>A0A7R8WII2_9CRUS</name>